<protein>
    <recommendedName>
        <fullName evidence="6">Transmembrane protein</fullName>
    </recommendedName>
</protein>
<dbReference type="EMBL" id="JABEQO010000027">
    <property type="protein sequence ID" value="MBB2166208.1"/>
    <property type="molecule type" value="Genomic_DNA"/>
</dbReference>
<dbReference type="EMBL" id="JABEQN010000027">
    <property type="protein sequence ID" value="MBB2195344.1"/>
    <property type="molecule type" value="Genomic_DNA"/>
</dbReference>
<gene>
    <name evidence="3" type="ORF">HLH25_17260</name>
    <name evidence="2" type="ORF">HLH26_17080</name>
</gene>
<organism evidence="2 5">
    <name type="scientific">Gluconacetobacter dulcium</name>
    <dbReference type="NCBI Taxonomy" id="2729096"/>
    <lineage>
        <taxon>Bacteria</taxon>
        <taxon>Pseudomonadati</taxon>
        <taxon>Pseudomonadota</taxon>
        <taxon>Alphaproteobacteria</taxon>
        <taxon>Acetobacterales</taxon>
        <taxon>Acetobacteraceae</taxon>
        <taxon>Gluconacetobacter</taxon>
    </lineage>
</organism>
<keyword evidence="1" id="KW-1133">Transmembrane helix</keyword>
<evidence type="ECO:0000313" key="2">
    <source>
        <dbReference type="EMBL" id="MBB2166208.1"/>
    </source>
</evidence>
<feature type="transmembrane region" description="Helical" evidence="1">
    <location>
        <begin position="89"/>
        <end position="113"/>
    </location>
</feature>
<evidence type="ECO:0008006" key="6">
    <source>
        <dbReference type="Google" id="ProtNLM"/>
    </source>
</evidence>
<keyword evidence="4" id="KW-1185">Reference proteome</keyword>
<evidence type="ECO:0000256" key="1">
    <source>
        <dbReference type="SAM" id="Phobius"/>
    </source>
</evidence>
<sequence>MTASVASELYGDALIIAATKGRILWGLMVLIPCLALTGLSGYRAAGGAPRGLAIVKLKRMRIIGINGICMLVPCAFFLAARAAELRLDGVFYGVQSVELLAGSVNLGLMTLNFRDGLRIVRVRKR</sequence>
<proteinExistence type="predicted"/>
<accession>A0A7W4INR0</accession>
<evidence type="ECO:0000313" key="4">
    <source>
        <dbReference type="Proteomes" id="UP000540490"/>
    </source>
</evidence>
<evidence type="ECO:0000313" key="5">
    <source>
        <dbReference type="Proteomes" id="UP000561077"/>
    </source>
</evidence>
<feature type="transmembrane region" description="Helical" evidence="1">
    <location>
        <begin position="23"/>
        <end position="42"/>
    </location>
</feature>
<dbReference type="Proteomes" id="UP000561077">
    <property type="component" value="Unassembled WGS sequence"/>
</dbReference>
<reference evidence="4 5" key="1">
    <citation type="submission" date="2020-04" db="EMBL/GenBank/DDBJ databases">
        <title>Description of novel Gluconacetobacter.</title>
        <authorList>
            <person name="Sombolestani A."/>
        </authorList>
    </citation>
    <scope>NUCLEOTIDE SEQUENCE [LARGE SCALE GENOMIC DNA]</scope>
    <source>
        <strain evidence="3 4">LMG 1728</strain>
        <strain evidence="2 5">LMG 1731</strain>
    </source>
</reference>
<evidence type="ECO:0000313" key="3">
    <source>
        <dbReference type="EMBL" id="MBB2195344.1"/>
    </source>
</evidence>
<comment type="caution">
    <text evidence="2">The sequence shown here is derived from an EMBL/GenBank/DDBJ whole genome shotgun (WGS) entry which is preliminary data.</text>
</comment>
<feature type="transmembrane region" description="Helical" evidence="1">
    <location>
        <begin position="63"/>
        <end position="83"/>
    </location>
</feature>
<dbReference type="AlphaFoldDB" id="A0A7W4INR0"/>
<dbReference type="Proteomes" id="UP000540490">
    <property type="component" value="Unassembled WGS sequence"/>
</dbReference>
<keyword evidence="1" id="KW-0472">Membrane</keyword>
<keyword evidence="1" id="KW-0812">Transmembrane</keyword>
<name>A0A7W4INR0_9PROT</name>